<comment type="catalytic activity">
    <reaction evidence="15">
        <text>Couples ATP hydrolysis with the unwinding of duplex DNA by translocating in the 3'-5' direction.</text>
        <dbReference type="EC" id="5.6.2.4"/>
    </reaction>
</comment>
<dbReference type="NCBIfam" id="TIGR00614">
    <property type="entry name" value="recQ_fam"/>
    <property type="match status" value="1"/>
</dbReference>
<evidence type="ECO:0000256" key="8">
    <source>
        <dbReference type="ARBA" id="ARBA00022806"/>
    </source>
</evidence>
<dbReference type="Pfam" id="PF00270">
    <property type="entry name" value="DEAD"/>
    <property type="match status" value="1"/>
</dbReference>
<dbReference type="InterPro" id="IPR001650">
    <property type="entry name" value="Helicase_C-like"/>
</dbReference>
<dbReference type="GO" id="GO:0043590">
    <property type="term" value="C:bacterial nucleoid"/>
    <property type="evidence" value="ECO:0007669"/>
    <property type="project" value="TreeGrafter"/>
</dbReference>
<keyword evidence="13" id="KW-0234">DNA repair</keyword>
<comment type="cofactor">
    <cofactor evidence="2">
        <name>Zn(2+)</name>
        <dbReference type="ChEBI" id="CHEBI:29105"/>
    </cofactor>
</comment>
<evidence type="ECO:0000256" key="1">
    <source>
        <dbReference type="ARBA" id="ARBA00001946"/>
    </source>
</evidence>
<dbReference type="Gene3D" id="1.10.10.10">
    <property type="entry name" value="Winged helix-like DNA-binding domain superfamily/Winged helix DNA-binding domain"/>
    <property type="match status" value="1"/>
</dbReference>
<evidence type="ECO:0000256" key="6">
    <source>
        <dbReference type="ARBA" id="ARBA00022763"/>
    </source>
</evidence>
<dbReference type="Gene3D" id="1.10.150.80">
    <property type="entry name" value="HRDC domain"/>
    <property type="match status" value="1"/>
</dbReference>
<protein>
    <recommendedName>
        <fullName evidence="16">DNA 3'-5' helicase</fullName>
        <ecNumber evidence="16">5.6.2.4</ecNumber>
    </recommendedName>
</protein>
<comment type="similarity">
    <text evidence="3">Belongs to the helicase family. RecQ subfamily.</text>
</comment>
<feature type="domain" description="HRDC" evidence="17">
    <location>
        <begin position="524"/>
        <end position="604"/>
    </location>
</feature>
<keyword evidence="6" id="KW-0227">DNA damage</keyword>
<dbReference type="InterPro" id="IPR011545">
    <property type="entry name" value="DEAD/DEAH_box_helicase_dom"/>
</dbReference>
<dbReference type="SMART" id="SM00341">
    <property type="entry name" value="HRDC"/>
    <property type="match status" value="1"/>
</dbReference>
<evidence type="ECO:0000256" key="10">
    <source>
        <dbReference type="ARBA" id="ARBA00022840"/>
    </source>
</evidence>
<dbReference type="GO" id="GO:0009378">
    <property type="term" value="F:four-way junction helicase activity"/>
    <property type="evidence" value="ECO:0007669"/>
    <property type="project" value="TreeGrafter"/>
</dbReference>
<dbReference type="InterPro" id="IPR002121">
    <property type="entry name" value="HRDC_dom"/>
</dbReference>
<dbReference type="PROSITE" id="PS51192">
    <property type="entry name" value="HELICASE_ATP_BIND_1"/>
    <property type="match status" value="1"/>
</dbReference>
<keyword evidence="4" id="KW-0479">Metal-binding</keyword>
<keyword evidence="14" id="KW-0413">Isomerase</keyword>
<keyword evidence="11" id="KW-0238">DNA-binding</keyword>
<dbReference type="InterPro" id="IPR010997">
    <property type="entry name" value="HRDC-like_sf"/>
</dbReference>
<dbReference type="Gene3D" id="3.40.50.300">
    <property type="entry name" value="P-loop containing nucleotide triphosphate hydrolases"/>
    <property type="match status" value="2"/>
</dbReference>
<dbReference type="GO" id="GO:0006281">
    <property type="term" value="P:DNA repair"/>
    <property type="evidence" value="ECO:0007669"/>
    <property type="project" value="UniProtKB-KW"/>
</dbReference>
<comment type="cofactor">
    <cofactor evidence="1">
        <name>Mg(2+)</name>
        <dbReference type="ChEBI" id="CHEBI:18420"/>
    </cofactor>
</comment>
<evidence type="ECO:0000256" key="7">
    <source>
        <dbReference type="ARBA" id="ARBA00022801"/>
    </source>
</evidence>
<dbReference type="PROSITE" id="PS51194">
    <property type="entry name" value="HELICASE_CTER"/>
    <property type="match status" value="1"/>
</dbReference>
<sequence length="712" mass="78566">MRAQALQQLRDVFGYGEFRGQQADIIDQVATGGDALVLMPTGGGKSLCFQVPGLLREGLTVVVSPLIALMDDQVATLQELGLRAAALNSTLSDDQQREIARQMRAGELDFLYMAPERLLKARTLNFLQSLKIALFAIDEAHCVSQWGHDFRPEYLQLGQLNELFPGVPRMALTATADERTQGEIVQRLKLESAACFMSGFDRPNIFYRIVPKDKPRQQLQQFLKGHRGNAGIVYCLSRKKVEETASWLRDQGWPALPYHAGLPSELRATHQKRFLNEEGLIMVATIAFGMGIDKSNVRFVAHLDLPKSIEAYYQETGRGGRDGLPADAWMAYGLQDVLMLNQIMANSDGDERHKRIERHKLDAMLALCEMTSCRRQALLGYFGEELAKPCGYCDNCQEPVSTWDGSEPARMALSTVYRSGQRYGVGHLVDILLGRDNEKIRTSGHQHLSTYGIGKALAETEWRSVFRQLIARALVEIDIDGFGSLRLSDSCRPLLRGEETLLLRKDVTRTSAPMGKSGNKPVIADADRELWEALRVKRKQLAEAHGVPPYVIFPDSTLVDMLRQRPANLQDMGLVSGIGSHKLERYGADFLQVLQSTGGAGDSGEQGGQAQAHEINALVLSGMSAEQVALQVGKPLRQVYGQLAQAIATGDLTLEQAVDIGPAQLERIQDAFLNHDGEDLPGVRTLARELDEAVDEGVLHCVRAALVAEISS</sequence>
<evidence type="ECO:0000256" key="5">
    <source>
        <dbReference type="ARBA" id="ARBA00022741"/>
    </source>
</evidence>
<dbReference type="GO" id="GO:0005524">
    <property type="term" value="F:ATP binding"/>
    <property type="evidence" value="ECO:0007669"/>
    <property type="project" value="UniProtKB-KW"/>
</dbReference>
<evidence type="ECO:0000256" key="9">
    <source>
        <dbReference type="ARBA" id="ARBA00022833"/>
    </source>
</evidence>
<dbReference type="FunFam" id="1.10.10.10:FF:000175">
    <property type="entry name" value="ATP-dependent DNA helicase RecQ"/>
    <property type="match status" value="1"/>
</dbReference>
<dbReference type="SUPFAM" id="SSF52540">
    <property type="entry name" value="P-loop containing nucleoside triphosphate hydrolases"/>
    <property type="match status" value="2"/>
</dbReference>
<dbReference type="AlphaFoldDB" id="A0A0F9UUW4"/>
<evidence type="ECO:0000259" key="17">
    <source>
        <dbReference type="PROSITE" id="PS50967"/>
    </source>
</evidence>
<dbReference type="PANTHER" id="PTHR13710:SF105">
    <property type="entry name" value="ATP-DEPENDENT DNA HELICASE Q1"/>
    <property type="match status" value="1"/>
</dbReference>
<keyword evidence="5" id="KW-0547">Nucleotide-binding</keyword>
<evidence type="ECO:0000256" key="3">
    <source>
        <dbReference type="ARBA" id="ARBA00005446"/>
    </source>
</evidence>
<dbReference type="InterPro" id="IPR014001">
    <property type="entry name" value="Helicase_ATP-bd"/>
</dbReference>
<evidence type="ECO:0000259" key="19">
    <source>
        <dbReference type="PROSITE" id="PS51194"/>
    </source>
</evidence>
<dbReference type="GO" id="GO:0006310">
    <property type="term" value="P:DNA recombination"/>
    <property type="evidence" value="ECO:0007669"/>
    <property type="project" value="UniProtKB-KW"/>
</dbReference>
<dbReference type="NCBIfam" id="TIGR01389">
    <property type="entry name" value="recQ"/>
    <property type="match status" value="1"/>
</dbReference>
<dbReference type="Pfam" id="PF00570">
    <property type="entry name" value="HRDC"/>
    <property type="match status" value="1"/>
</dbReference>
<dbReference type="PROSITE" id="PS50967">
    <property type="entry name" value="HRDC"/>
    <property type="match status" value="1"/>
</dbReference>
<dbReference type="InterPro" id="IPR044876">
    <property type="entry name" value="HRDC_dom_sf"/>
</dbReference>
<evidence type="ECO:0000256" key="4">
    <source>
        <dbReference type="ARBA" id="ARBA00022723"/>
    </source>
</evidence>
<organism evidence="20">
    <name type="scientific">marine sediment metagenome</name>
    <dbReference type="NCBI Taxonomy" id="412755"/>
    <lineage>
        <taxon>unclassified sequences</taxon>
        <taxon>metagenomes</taxon>
        <taxon>ecological metagenomes</taxon>
    </lineage>
</organism>
<keyword evidence="8" id="KW-0347">Helicase</keyword>
<dbReference type="InterPro" id="IPR036388">
    <property type="entry name" value="WH-like_DNA-bd_sf"/>
</dbReference>
<evidence type="ECO:0000256" key="16">
    <source>
        <dbReference type="ARBA" id="ARBA00034808"/>
    </source>
</evidence>
<gene>
    <name evidence="20" type="ORF">LCGC14_0177840</name>
</gene>
<dbReference type="FunFam" id="3.40.50.300:FF:000156">
    <property type="entry name" value="ATP-dependent DNA helicase recQ"/>
    <property type="match status" value="1"/>
</dbReference>
<feature type="domain" description="Helicase C-terminal" evidence="19">
    <location>
        <begin position="218"/>
        <end position="364"/>
    </location>
</feature>
<evidence type="ECO:0000259" key="18">
    <source>
        <dbReference type="PROSITE" id="PS51192"/>
    </source>
</evidence>
<dbReference type="InterPro" id="IPR006293">
    <property type="entry name" value="DNA_helicase_ATP-dep_RecQ_bac"/>
</dbReference>
<keyword evidence="9" id="KW-0862">Zinc</keyword>
<feature type="domain" description="Helicase ATP-binding" evidence="18">
    <location>
        <begin position="26"/>
        <end position="194"/>
    </location>
</feature>
<reference evidence="20" key="1">
    <citation type="journal article" date="2015" name="Nature">
        <title>Complex archaea that bridge the gap between prokaryotes and eukaryotes.</title>
        <authorList>
            <person name="Spang A."/>
            <person name="Saw J.H."/>
            <person name="Jorgensen S.L."/>
            <person name="Zaremba-Niedzwiedzka K."/>
            <person name="Martijn J."/>
            <person name="Lind A.E."/>
            <person name="van Eijk R."/>
            <person name="Schleper C."/>
            <person name="Guy L."/>
            <person name="Ettema T.J."/>
        </authorList>
    </citation>
    <scope>NUCLEOTIDE SEQUENCE</scope>
</reference>
<dbReference type="InterPro" id="IPR032284">
    <property type="entry name" value="RecQ_Zn-bd"/>
</dbReference>
<name>A0A0F9UUW4_9ZZZZ</name>
<dbReference type="EC" id="5.6.2.4" evidence="16"/>
<dbReference type="EMBL" id="LAZR01000070">
    <property type="protein sequence ID" value="KKN95539.1"/>
    <property type="molecule type" value="Genomic_DNA"/>
</dbReference>
<keyword evidence="10" id="KW-0067">ATP-binding</keyword>
<evidence type="ECO:0000256" key="13">
    <source>
        <dbReference type="ARBA" id="ARBA00023204"/>
    </source>
</evidence>
<dbReference type="InterPro" id="IPR018982">
    <property type="entry name" value="RQC_domain"/>
</dbReference>
<dbReference type="GO" id="GO:0005737">
    <property type="term" value="C:cytoplasm"/>
    <property type="evidence" value="ECO:0007669"/>
    <property type="project" value="TreeGrafter"/>
</dbReference>
<evidence type="ECO:0000256" key="12">
    <source>
        <dbReference type="ARBA" id="ARBA00023172"/>
    </source>
</evidence>
<dbReference type="SMART" id="SM00956">
    <property type="entry name" value="RQC"/>
    <property type="match status" value="1"/>
</dbReference>
<dbReference type="GO" id="GO:0003677">
    <property type="term" value="F:DNA binding"/>
    <property type="evidence" value="ECO:0007669"/>
    <property type="project" value="UniProtKB-KW"/>
</dbReference>
<dbReference type="Pfam" id="PF00271">
    <property type="entry name" value="Helicase_C"/>
    <property type="match status" value="1"/>
</dbReference>
<dbReference type="FunFam" id="3.40.50.300:FF:000296">
    <property type="entry name" value="ATP-dependent DNA helicase RecQ"/>
    <property type="match status" value="1"/>
</dbReference>
<dbReference type="GO" id="GO:0030894">
    <property type="term" value="C:replisome"/>
    <property type="evidence" value="ECO:0007669"/>
    <property type="project" value="TreeGrafter"/>
</dbReference>
<dbReference type="SMART" id="SM00490">
    <property type="entry name" value="HELICc"/>
    <property type="match status" value="1"/>
</dbReference>
<dbReference type="GO" id="GO:0009432">
    <property type="term" value="P:SOS response"/>
    <property type="evidence" value="ECO:0007669"/>
    <property type="project" value="InterPro"/>
</dbReference>
<dbReference type="CDD" id="cd17920">
    <property type="entry name" value="DEXHc_RecQ"/>
    <property type="match status" value="1"/>
</dbReference>
<dbReference type="PANTHER" id="PTHR13710">
    <property type="entry name" value="DNA HELICASE RECQ FAMILY MEMBER"/>
    <property type="match status" value="1"/>
</dbReference>
<dbReference type="GO" id="GO:0006260">
    <property type="term" value="P:DNA replication"/>
    <property type="evidence" value="ECO:0007669"/>
    <property type="project" value="InterPro"/>
</dbReference>
<evidence type="ECO:0000256" key="2">
    <source>
        <dbReference type="ARBA" id="ARBA00001947"/>
    </source>
</evidence>
<keyword evidence="7" id="KW-0378">Hydrolase</keyword>
<accession>A0A0F9UUW4</accession>
<evidence type="ECO:0000256" key="11">
    <source>
        <dbReference type="ARBA" id="ARBA00023125"/>
    </source>
</evidence>
<proteinExistence type="inferred from homology"/>
<keyword evidence="12" id="KW-0233">DNA recombination</keyword>
<dbReference type="GO" id="GO:0043138">
    <property type="term" value="F:3'-5' DNA helicase activity"/>
    <property type="evidence" value="ECO:0007669"/>
    <property type="project" value="UniProtKB-EC"/>
</dbReference>
<dbReference type="Pfam" id="PF09382">
    <property type="entry name" value="RQC"/>
    <property type="match status" value="1"/>
</dbReference>
<comment type="caution">
    <text evidence="20">The sequence shown here is derived from an EMBL/GenBank/DDBJ whole genome shotgun (WGS) entry which is preliminary data.</text>
</comment>
<dbReference type="InterPro" id="IPR027417">
    <property type="entry name" value="P-loop_NTPase"/>
</dbReference>
<evidence type="ECO:0000256" key="15">
    <source>
        <dbReference type="ARBA" id="ARBA00034617"/>
    </source>
</evidence>
<dbReference type="SMART" id="SM00487">
    <property type="entry name" value="DEXDc"/>
    <property type="match status" value="1"/>
</dbReference>
<dbReference type="Pfam" id="PF16124">
    <property type="entry name" value="RecQ_Zn_bind"/>
    <property type="match status" value="1"/>
</dbReference>
<dbReference type="InterPro" id="IPR004589">
    <property type="entry name" value="DNA_helicase_ATP-dep_RecQ"/>
</dbReference>
<evidence type="ECO:0000313" key="20">
    <source>
        <dbReference type="EMBL" id="KKN95539.1"/>
    </source>
</evidence>
<dbReference type="SUPFAM" id="SSF47819">
    <property type="entry name" value="HRDC-like"/>
    <property type="match status" value="1"/>
</dbReference>
<dbReference type="GO" id="GO:0016787">
    <property type="term" value="F:hydrolase activity"/>
    <property type="evidence" value="ECO:0007669"/>
    <property type="project" value="UniProtKB-KW"/>
</dbReference>
<evidence type="ECO:0000256" key="14">
    <source>
        <dbReference type="ARBA" id="ARBA00023235"/>
    </source>
</evidence>
<dbReference type="CDD" id="cd18794">
    <property type="entry name" value="SF2_C_RecQ"/>
    <property type="match status" value="1"/>
</dbReference>
<dbReference type="GO" id="GO:0046872">
    <property type="term" value="F:metal ion binding"/>
    <property type="evidence" value="ECO:0007669"/>
    <property type="project" value="UniProtKB-KW"/>
</dbReference>